<dbReference type="PANTHER" id="PTHR43019">
    <property type="entry name" value="SERINE ENDOPROTEASE DEGS"/>
    <property type="match status" value="1"/>
</dbReference>
<proteinExistence type="predicted"/>
<evidence type="ECO:0000313" key="2">
    <source>
        <dbReference type="Proteomes" id="UP000199455"/>
    </source>
</evidence>
<organism evidence="1 2">
    <name type="scientific">Pedobacter soli</name>
    <dbReference type="NCBI Taxonomy" id="390242"/>
    <lineage>
        <taxon>Bacteria</taxon>
        <taxon>Pseudomonadati</taxon>
        <taxon>Bacteroidota</taxon>
        <taxon>Sphingobacteriia</taxon>
        <taxon>Sphingobacteriales</taxon>
        <taxon>Sphingobacteriaceae</taxon>
        <taxon>Pedobacter</taxon>
    </lineage>
</organism>
<dbReference type="GO" id="GO:0006508">
    <property type="term" value="P:proteolysis"/>
    <property type="evidence" value="ECO:0007669"/>
    <property type="project" value="InterPro"/>
</dbReference>
<keyword evidence="2" id="KW-1185">Reference proteome</keyword>
<dbReference type="InterPro" id="IPR043504">
    <property type="entry name" value="Peptidase_S1_PA_chymotrypsin"/>
</dbReference>
<dbReference type="STRING" id="390242.SAMN04488024_108155"/>
<dbReference type="InterPro" id="IPR009003">
    <property type="entry name" value="Peptidase_S1_PA"/>
</dbReference>
<dbReference type="SUPFAM" id="SSF50494">
    <property type="entry name" value="Trypsin-like serine proteases"/>
    <property type="match status" value="1"/>
</dbReference>
<dbReference type="PRINTS" id="PR00834">
    <property type="entry name" value="PROTEASES2C"/>
</dbReference>
<dbReference type="GO" id="GO:0004252">
    <property type="term" value="F:serine-type endopeptidase activity"/>
    <property type="evidence" value="ECO:0007669"/>
    <property type="project" value="InterPro"/>
</dbReference>
<dbReference type="PANTHER" id="PTHR43019:SF23">
    <property type="entry name" value="PROTEASE DO-LIKE 5, CHLOROPLASTIC"/>
    <property type="match status" value="1"/>
</dbReference>
<dbReference type="Gene3D" id="2.40.10.10">
    <property type="entry name" value="Trypsin-like serine proteases"/>
    <property type="match status" value="2"/>
</dbReference>
<dbReference type="AlphaFoldDB" id="A0A1G6Y701"/>
<dbReference type="Pfam" id="PF13365">
    <property type="entry name" value="Trypsin_2"/>
    <property type="match status" value="1"/>
</dbReference>
<dbReference type="EMBL" id="FMZH01000008">
    <property type="protein sequence ID" value="SDD85366.1"/>
    <property type="molecule type" value="Genomic_DNA"/>
</dbReference>
<protein>
    <submittedName>
        <fullName evidence="1">Trypsin-like peptidase domain-containing protein</fullName>
    </submittedName>
</protein>
<accession>A0A1G6Y701</accession>
<dbReference type="InterPro" id="IPR001940">
    <property type="entry name" value="Peptidase_S1C"/>
</dbReference>
<gene>
    <name evidence="1" type="ORF">SAMN04488024_108155</name>
</gene>
<evidence type="ECO:0000313" key="1">
    <source>
        <dbReference type="EMBL" id="SDD85366.1"/>
    </source>
</evidence>
<name>A0A1G6Y701_9SPHI</name>
<reference evidence="2" key="1">
    <citation type="submission" date="2016-10" db="EMBL/GenBank/DDBJ databases">
        <authorList>
            <person name="Varghese N."/>
            <person name="Submissions S."/>
        </authorList>
    </citation>
    <scope>NUCLEOTIDE SEQUENCE [LARGE SCALE GENOMIC DNA]</scope>
    <source>
        <strain evidence="2">DSM 18609</strain>
    </source>
</reference>
<dbReference type="Proteomes" id="UP000199455">
    <property type="component" value="Unassembled WGS sequence"/>
</dbReference>
<sequence length="380" mass="41936">MPAKVKEIIFSTLVIEMRNDLELDAIIEDYLLGKLNPQETEAFEQLRRNDATVDHKVVSHKFFLESMEAFAEQVRLREQLNHIHAEIDVESLAEELRPHPSKVVQLWRKHKSALAVAASFLVLSLVSVYSIQHNTRQKEQFVLLSNQVNKAIKTQNSLIRKINNAPATTGKPAVQSSVGGTGFAISTNGYILTNLHVINGADSLYVQNSKGESFKVKSVYTDPQNDIAILKISDKHFSSLSTIPYTIKKTISNIGENVYTLGYPKDDAVLGEGYVSSKNGFIGDTTQYQVAISVNPGNSGGPVLDNNGNLVGIISGKPDQTEGAAFAIKSKYILEAMRAIPQDSLGANKLTANKRSLLSGLKRTKQIEKIQDYVFMIKAY</sequence>